<evidence type="ECO:0000256" key="1">
    <source>
        <dbReference type="SAM" id="SignalP"/>
    </source>
</evidence>
<dbReference type="Proteomes" id="UP001301958">
    <property type="component" value="Unassembled WGS sequence"/>
</dbReference>
<evidence type="ECO:0000313" key="3">
    <source>
        <dbReference type="Proteomes" id="UP001301958"/>
    </source>
</evidence>
<gene>
    <name evidence="2" type="ORF">QBC38DRAFT_459183</name>
</gene>
<feature type="signal peptide" evidence="1">
    <location>
        <begin position="1"/>
        <end position="21"/>
    </location>
</feature>
<reference evidence="2" key="2">
    <citation type="submission" date="2023-05" db="EMBL/GenBank/DDBJ databases">
        <authorList>
            <consortium name="Lawrence Berkeley National Laboratory"/>
            <person name="Steindorff A."/>
            <person name="Hensen N."/>
            <person name="Bonometti L."/>
            <person name="Westerberg I."/>
            <person name="Brannstrom I.O."/>
            <person name="Guillou S."/>
            <person name="Cros-Aarteil S."/>
            <person name="Calhoun S."/>
            <person name="Haridas S."/>
            <person name="Kuo A."/>
            <person name="Mondo S."/>
            <person name="Pangilinan J."/>
            <person name="Riley R."/>
            <person name="Labutti K."/>
            <person name="Andreopoulos B."/>
            <person name="Lipzen A."/>
            <person name="Chen C."/>
            <person name="Yanf M."/>
            <person name="Daum C."/>
            <person name="Ng V."/>
            <person name="Clum A."/>
            <person name="Ohm R."/>
            <person name="Martin F."/>
            <person name="Silar P."/>
            <person name="Natvig D."/>
            <person name="Lalanne C."/>
            <person name="Gautier V."/>
            <person name="Ament-Velasquez S.L."/>
            <person name="Kruys A."/>
            <person name="Hutchinson M.I."/>
            <person name="Powell A.J."/>
            <person name="Barry K."/>
            <person name="Miller A.N."/>
            <person name="Grigoriev I.V."/>
            <person name="Debuchy R."/>
            <person name="Gladieux P."/>
            <person name="Thoren M.H."/>
            <person name="Johannesson H."/>
        </authorList>
    </citation>
    <scope>NUCLEOTIDE SEQUENCE</scope>
    <source>
        <strain evidence="2">CBS 990.96</strain>
    </source>
</reference>
<protein>
    <submittedName>
        <fullName evidence="2">Uncharacterized protein</fullName>
    </submittedName>
</protein>
<organism evidence="2 3">
    <name type="scientific">Podospora fimiseda</name>
    <dbReference type="NCBI Taxonomy" id="252190"/>
    <lineage>
        <taxon>Eukaryota</taxon>
        <taxon>Fungi</taxon>
        <taxon>Dikarya</taxon>
        <taxon>Ascomycota</taxon>
        <taxon>Pezizomycotina</taxon>
        <taxon>Sordariomycetes</taxon>
        <taxon>Sordariomycetidae</taxon>
        <taxon>Sordariales</taxon>
        <taxon>Podosporaceae</taxon>
        <taxon>Podospora</taxon>
    </lineage>
</organism>
<name>A0AAN7BHY3_9PEZI</name>
<proteinExistence type="predicted"/>
<keyword evidence="3" id="KW-1185">Reference proteome</keyword>
<dbReference type="EMBL" id="MU865421">
    <property type="protein sequence ID" value="KAK4223602.1"/>
    <property type="molecule type" value="Genomic_DNA"/>
</dbReference>
<feature type="chain" id="PRO_5042815764" evidence="1">
    <location>
        <begin position="22"/>
        <end position="241"/>
    </location>
</feature>
<evidence type="ECO:0000313" key="2">
    <source>
        <dbReference type="EMBL" id="KAK4223602.1"/>
    </source>
</evidence>
<accession>A0AAN7BHY3</accession>
<reference evidence="2" key="1">
    <citation type="journal article" date="2023" name="Mol. Phylogenet. Evol.">
        <title>Genome-scale phylogeny and comparative genomics of the fungal order Sordariales.</title>
        <authorList>
            <person name="Hensen N."/>
            <person name="Bonometti L."/>
            <person name="Westerberg I."/>
            <person name="Brannstrom I.O."/>
            <person name="Guillou S."/>
            <person name="Cros-Aarteil S."/>
            <person name="Calhoun S."/>
            <person name="Haridas S."/>
            <person name="Kuo A."/>
            <person name="Mondo S."/>
            <person name="Pangilinan J."/>
            <person name="Riley R."/>
            <person name="LaButti K."/>
            <person name="Andreopoulos B."/>
            <person name="Lipzen A."/>
            <person name="Chen C."/>
            <person name="Yan M."/>
            <person name="Daum C."/>
            <person name="Ng V."/>
            <person name="Clum A."/>
            <person name="Steindorff A."/>
            <person name="Ohm R.A."/>
            <person name="Martin F."/>
            <person name="Silar P."/>
            <person name="Natvig D.O."/>
            <person name="Lalanne C."/>
            <person name="Gautier V."/>
            <person name="Ament-Velasquez S.L."/>
            <person name="Kruys A."/>
            <person name="Hutchinson M.I."/>
            <person name="Powell A.J."/>
            <person name="Barry K."/>
            <person name="Miller A.N."/>
            <person name="Grigoriev I.V."/>
            <person name="Debuchy R."/>
            <person name="Gladieux P."/>
            <person name="Hiltunen Thoren M."/>
            <person name="Johannesson H."/>
        </authorList>
    </citation>
    <scope>NUCLEOTIDE SEQUENCE</scope>
    <source>
        <strain evidence="2">CBS 990.96</strain>
    </source>
</reference>
<dbReference type="AlphaFoldDB" id="A0AAN7BHY3"/>
<sequence>MKTFTITSILLCLLNIAACLSQPTDCLEQTKYISSQQYSLWVINQLLYQITNKTVSFSSWGEADCIMRPNPRAHILQMEIQNLANNLTQVCKIDHASLETPTGDKWYPCHNETQTVEDKYQIQTYVQFLPGTQSQWKVSVRQTYFCSESGNTTDITSAPKVVKVSAHATLPWDLVIFFRPILCGTNTHSILEIPYRTGLGFVSCNITYDARWCSLGGDINGRKEGGIGMGVWNNIEYVDVE</sequence>
<comment type="caution">
    <text evidence="2">The sequence shown here is derived from an EMBL/GenBank/DDBJ whole genome shotgun (WGS) entry which is preliminary data.</text>
</comment>
<keyword evidence="1" id="KW-0732">Signal</keyword>